<dbReference type="PANTHER" id="PTHR33677">
    <property type="entry name" value="TRANSCRIPTIONAL REPRESSOR FRMR-RELATED"/>
    <property type="match status" value="1"/>
</dbReference>
<evidence type="ECO:0000313" key="2">
    <source>
        <dbReference type="EMBL" id="BBO70029.1"/>
    </source>
</evidence>
<dbReference type="Proteomes" id="UP000427906">
    <property type="component" value="Chromosome"/>
</dbReference>
<evidence type="ECO:0000313" key="3">
    <source>
        <dbReference type="Proteomes" id="UP000427906"/>
    </source>
</evidence>
<sequence>MSLCGDDHPKLIARINRIEGQVRGLKKMVKDDRDCLQVLKQIAAAGGALRSLGSVILEDHLKGCVATAIQNKDHEAELITEVVDIFNKFSR</sequence>
<dbReference type="Gene3D" id="1.20.58.1000">
    <property type="entry name" value="Metal-sensitive repressor, helix protomer"/>
    <property type="match status" value="1"/>
</dbReference>
<name>A0A5K7YQ69_9BACT</name>
<evidence type="ECO:0008006" key="4">
    <source>
        <dbReference type="Google" id="ProtNLM"/>
    </source>
</evidence>
<dbReference type="Pfam" id="PF02583">
    <property type="entry name" value="Trns_repr_metal"/>
    <property type="match status" value="1"/>
</dbReference>
<protein>
    <recommendedName>
        <fullName evidence="4">Copper-sensing transcriptional repressor CsoR</fullName>
    </recommendedName>
</protein>
<dbReference type="EMBL" id="AP021874">
    <property type="protein sequence ID" value="BBO70029.1"/>
    <property type="molecule type" value="Genomic_DNA"/>
</dbReference>
<gene>
    <name evidence="2" type="ORF">DSCA_39590</name>
</gene>
<dbReference type="GO" id="GO:0046872">
    <property type="term" value="F:metal ion binding"/>
    <property type="evidence" value="ECO:0007669"/>
    <property type="project" value="InterPro"/>
</dbReference>
<dbReference type="InterPro" id="IPR003735">
    <property type="entry name" value="Metal_Tscrpt_repr"/>
</dbReference>
<dbReference type="AlphaFoldDB" id="A0A5K7YQ69"/>
<dbReference type="GO" id="GO:0045892">
    <property type="term" value="P:negative regulation of DNA-templated transcription"/>
    <property type="evidence" value="ECO:0007669"/>
    <property type="project" value="UniProtKB-ARBA"/>
</dbReference>
<keyword evidence="3" id="KW-1185">Reference proteome</keyword>
<proteinExistence type="inferred from homology"/>
<evidence type="ECO:0000256" key="1">
    <source>
        <dbReference type="ARBA" id="ARBA00005260"/>
    </source>
</evidence>
<dbReference type="InterPro" id="IPR038390">
    <property type="entry name" value="Metal_Tscrpt_repr_sf"/>
</dbReference>
<organism evidence="2 3">
    <name type="scientific">Desulfosarcina alkanivorans</name>
    <dbReference type="NCBI Taxonomy" id="571177"/>
    <lineage>
        <taxon>Bacteria</taxon>
        <taxon>Pseudomonadati</taxon>
        <taxon>Thermodesulfobacteriota</taxon>
        <taxon>Desulfobacteria</taxon>
        <taxon>Desulfobacterales</taxon>
        <taxon>Desulfosarcinaceae</taxon>
        <taxon>Desulfosarcina</taxon>
    </lineage>
</organism>
<dbReference type="RefSeq" id="WP_155318012.1">
    <property type="nucleotide sequence ID" value="NZ_AP021874.1"/>
</dbReference>
<dbReference type="GO" id="GO:0003677">
    <property type="term" value="F:DNA binding"/>
    <property type="evidence" value="ECO:0007669"/>
    <property type="project" value="InterPro"/>
</dbReference>
<dbReference type="CDD" id="cd10148">
    <property type="entry name" value="CsoR-like_DUF156"/>
    <property type="match status" value="1"/>
</dbReference>
<dbReference type="OrthoDB" id="9811244at2"/>
<reference evidence="2 3" key="1">
    <citation type="submission" date="2019-11" db="EMBL/GenBank/DDBJ databases">
        <title>Comparative genomics of hydrocarbon-degrading Desulfosarcina strains.</title>
        <authorList>
            <person name="Watanabe M."/>
            <person name="Kojima H."/>
            <person name="Fukui M."/>
        </authorList>
    </citation>
    <scope>NUCLEOTIDE SEQUENCE [LARGE SCALE GENOMIC DNA]</scope>
    <source>
        <strain evidence="2 3">PL12</strain>
    </source>
</reference>
<comment type="similarity">
    <text evidence="1">Belongs to the FrmR/RcnR family.</text>
</comment>
<dbReference type="KEGG" id="dalk:DSCA_39590"/>
<accession>A0A5K7YQ69</accession>